<reference evidence="2" key="1">
    <citation type="submission" date="2013-10" db="EMBL/GenBank/DDBJ databases">
        <title>Genomic analysis of the causative agents of coccidiosis in chickens.</title>
        <authorList>
            <person name="Reid A.J."/>
            <person name="Blake D."/>
            <person name="Billington K."/>
            <person name="Browne H."/>
            <person name="Dunn M."/>
            <person name="Hung S."/>
            <person name="Kawahara F."/>
            <person name="Miranda-Saavedra D."/>
            <person name="Mourier T."/>
            <person name="Nagra H."/>
            <person name="Otto T.D."/>
            <person name="Rawlings N."/>
            <person name="Sanchez A."/>
            <person name="Sanders M."/>
            <person name="Subramaniam C."/>
            <person name="Tay Y."/>
            <person name="Dear P."/>
            <person name="Doerig C."/>
            <person name="Gruber A."/>
            <person name="Parkinson J."/>
            <person name="Shirley M."/>
            <person name="Wan K.L."/>
            <person name="Berriman M."/>
            <person name="Tomley F."/>
            <person name="Pain A."/>
        </authorList>
    </citation>
    <scope>NUCLEOTIDE SEQUENCE [LARGE SCALE GENOMIC DNA]</scope>
    <source>
        <strain evidence="2">Houghton</strain>
    </source>
</reference>
<organism evidence="2 3">
    <name type="scientific">Eimeria acervulina</name>
    <name type="common">Coccidian parasite</name>
    <dbReference type="NCBI Taxonomy" id="5801"/>
    <lineage>
        <taxon>Eukaryota</taxon>
        <taxon>Sar</taxon>
        <taxon>Alveolata</taxon>
        <taxon>Apicomplexa</taxon>
        <taxon>Conoidasida</taxon>
        <taxon>Coccidia</taxon>
        <taxon>Eucoccidiorida</taxon>
        <taxon>Eimeriorina</taxon>
        <taxon>Eimeriidae</taxon>
        <taxon>Eimeria</taxon>
    </lineage>
</organism>
<dbReference type="RefSeq" id="XP_013249192.1">
    <property type="nucleotide sequence ID" value="XM_013393738.1"/>
</dbReference>
<dbReference type="Proteomes" id="UP000018050">
    <property type="component" value="Unassembled WGS sequence"/>
</dbReference>
<feature type="compositionally biased region" description="Low complexity" evidence="1">
    <location>
        <begin position="84"/>
        <end position="94"/>
    </location>
</feature>
<sequence>MHLPGLGAVGDCPLAVAHSAYEQNAFDEAAFNFLLAEAGHEASQSNLAFLLDAGLTDIFFDVFVSQALRREPGLTDRAFIVAAQRGPGQAAQAREQQHWQSRERQQQQPQQQPQQRQQQQQEQPAMPQQKQQQQQQQTAMSQQQQQQQPDVKQQMQQQQQQLAM</sequence>
<dbReference type="EMBL" id="HG671402">
    <property type="protein sequence ID" value="CDI80925.1"/>
    <property type="molecule type" value="Genomic_DNA"/>
</dbReference>
<dbReference type="VEuPathDB" id="ToxoDB:EAH_00057390"/>
<feature type="non-terminal residue" evidence="2">
    <location>
        <position position="164"/>
    </location>
</feature>
<keyword evidence="3" id="KW-1185">Reference proteome</keyword>
<feature type="compositionally biased region" description="Low complexity" evidence="1">
    <location>
        <begin position="106"/>
        <end position="164"/>
    </location>
</feature>
<gene>
    <name evidence="2" type="ORF">EAH_00057390</name>
</gene>
<dbReference type="GeneID" id="25273809"/>
<evidence type="ECO:0000313" key="2">
    <source>
        <dbReference type="EMBL" id="CDI80925.1"/>
    </source>
</evidence>
<feature type="compositionally biased region" description="Basic and acidic residues" evidence="1">
    <location>
        <begin position="95"/>
        <end position="105"/>
    </location>
</feature>
<evidence type="ECO:0000256" key="1">
    <source>
        <dbReference type="SAM" id="MobiDB-lite"/>
    </source>
</evidence>
<accession>U6GL68</accession>
<feature type="region of interest" description="Disordered" evidence="1">
    <location>
        <begin position="84"/>
        <end position="164"/>
    </location>
</feature>
<reference evidence="2" key="2">
    <citation type="submission" date="2013-10" db="EMBL/GenBank/DDBJ databases">
        <authorList>
            <person name="Aslett M."/>
        </authorList>
    </citation>
    <scope>NUCLEOTIDE SEQUENCE [LARGE SCALE GENOMIC DNA]</scope>
    <source>
        <strain evidence="2">Houghton</strain>
    </source>
</reference>
<name>U6GL68_EIMAC</name>
<dbReference type="OrthoDB" id="27934at2759"/>
<evidence type="ECO:0000313" key="3">
    <source>
        <dbReference type="Proteomes" id="UP000018050"/>
    </source>
</evidence>
<protein>
    <submittedName>
        <fullName evidence="2">Uncharacterized protein</fullName>
    </submittedName>
</protein>
<dbReference type="AlphaFoldDB" id="U6GL68"/>
<proteinExistence type="predicted"/>